<name>E8WWP8_GRATM</name>
<dbReference type="AlphaFoldDB" id="E8WWP8"/>
<dbReference type="KEGG" id="acm:AciX9_0304"/>
<evidence type="ECO:0000313" key="2">
    <source>
        <dbReference type="EMBL" id="ADW67376.1"/>
    </source>
</evidence>
<dbReference type="GO" id="GO:0016740">
    <property type="term" value="F:transferase activity"/>
    <property type="evidence" value="ECO:0007669"/>
    <property type="project" value="UniProtKB-KW"/>
</dbReference>
<dbReference type="PaxDb" id="1198114-AciX9_0304"/>
<sequence length="329" mass="36577">MAPLRFSVGIPTFNQAEYLVETIESLLQQTRPPDEIVISDHYSTDGTAEIIRRYAGKVRGVQPPPGVNLTGQYNFTLTSQTGDWITLLSSDDVARPNFCEVLERGAMRQPDAVLVRTGWENIDAAGKTVSTNYMLSVPKVEQPPATLISQKNGPKVSFAAFALKREAYMKSGPILGSLESLADWGLFLQMAPFGSFVYEHELISGYRVGHDGDKFRRRLGMWIRDEERIFREVIPAAAERCGMADTAWIMEAAGANFQRYLSAASKEFTPQERGEIVPLFQSWAGMVGGKAMLERFRAGETIETPATLLERAKSLLRPLAQGVLGRLRR</sequence>
<dbReference type="EMBL" id="CP002480">
    <property type="protein sequence ID" value="ADW67376.1"/>
    <property type="molecule type" value="Genomic_DNA"/>
</dbReference>
<reference evidence="3" key="1">
    <citation type="submission" date="2011-01" db="EMBL/GenBank/DDBJ databases">
        <title>Complete sequence of chromosome of Acidobacterium sp. MP5ACTX9.</title>
        <authorList>
            <consortium name="US DOE Joint Genome Institute"/>
            <person name="Lucas S."/>
            <person name="Copeland A."/>
            <person name="Lapidus A."/>
            <person name="Cheng J.-F."/>
            <person name="Goodwin L."/>
            <person name="Pitluck S."/>
            <person name="Teshima H."/>
            <person name="Detter J.C."/>
            <person name="Han C."/>
            <person name="Tapia R."/>
            <person name="Land M."/>
            <person name="Hauser L."/>
            <person name="Kyrpides N."/>
            <person name="Ivanova N."/>
            <person name="Ovchinnikova G."/>
            <person name="Pagani I."/>
            <person name="Rawat S.R."/>
            <person name="Mannisto M."/>
            <person name="Haggblom M.M."/>
            <person name="Woyke T."/>
        </authorList>
    </citation>
    <scope>NUCLEOTIDE SEQUENCE [LARGE SCALE GENOMIC DNA]</scope>
    <source>
        <strain evidence="3">MP5ACTX9</strain>
    </source>
</reference>
<dbReference type="PANTHER" id="PTHR43685:SF2">
    <property type="entry name" value="GLYCOSYLTRANSFERASE 2-LIKE DOMAIN-CONTAINING PROTEIN"/>
    <property type="match status" value="1"/>
</dbReference>
<proteinExistence type="predicted"/>
<evidence type="ECO:0000313" key="3">
    <source>
        <dbReference type="Proteomes" id="UP000000343"/>
    </source>
</evidence>
<dbReference type="eggNOG" id="COG1216">
    <property type="taxonomic scope" value="Bacteria"/>
</dbReference>
<feature type="domain" description="Glycosyltransferase 2-like" evidence="1">
    <location>
        <begin position="7"/>
        <end position="169"/>
    </location>
</feature>
<dbReference type="InterPro" id="IPR050834">
    <property type="entry name" value="Glycosyltransf_2"/>
</dbReference>
<accession>E8WWP8</accession>
<dbReference type="HOGENOM" id="CLU_844029_0_0_0"/>
<keyword evidence="2" id="KW-0808">Transferase</keyword>
<dbReference type="Proteomes" id="UP000000343">
    <property type="component" value="Chromosome"/>
</dbReference>
<dbReference type="Gene3D" id="3.90.550.10">
    <property type="entry name" value="Spore Coat Polysaccharide Biosynthesis Protein SpsA, Chain A"/>
    <property type="match status" value="1"/>
</dbReference>
<dbReference type="STRING" id="1198114.AciX9_0304"/>
<dbReference type="InterPro" id="IPR001173">
    <property type="entry name" value="Glyco_trans_2-like"/>
</dbReference>
<dbReference type="PANTHER" id="PTHR43685">
    <property type="entry name" value="GLYCOSYLTRANSFERASE"/>
    <property type="match status" value="1"/>
</dbReference>
<dbReference type="CDD" id="cd00761">
    <property type="entry name" value="Glyco_tranf_GTA_type"/>
    <property type="match status" value="1"/>
</dbReference>
<protein>
    <submittedName>
        <fullName evidence="2">Glycosyl transferase family 2</fullName>
    </submittedName>
</protein>
<dbReference type="Pfam" id="PF00535">
    <property type="entry name" value="Glycos_transf_2"/>
    <property type="match status" value="1"/>
</dbReference>
<evidence type="ECO:0000259" key="1">
    <source>
        <dbReference type="Pfam" id="PF00535"/>
    </source>
</evidence>
<dbReference type="InterPro" id="IPR029044">
    <property type="entry name" value="Nucleotide-diphossugar_trans"/>
</dbReference>
<gene>
    <name evidence="2" type="ordered locus">AciX9_0304</name>
</gene>
<keyword evidence="3" id="KW-1185">Reference proteome</keyword>
<organism evidence="3">
    <name type="scientific">Granulicella tundricola (strain ATCC BAA-1859 / DSM 23138 / MP5ACTX9)</name>
    <dbReference type="NCBI Taxonomy" id="1198114"/>
    <lineage>
        <taxon>Bacteria</taxon>
        <taxon>Pseudomonadati</taxon>
        <taxon>Acidobacteriota</taxon>
        <taxon>Terriglobia</taxon>
        <taxon>Terriglobales</taxon>
        <taxon>Acidobacteriaceae</taxon>
        <taxon>Granulicella</taxon>
    </lineage>
</organism>
<dbReference type="SUPFAM" id="SSF53448">
    <property type="entry name" value="Nucleotide-diphospho-sugar transferases"/>
    <property type="match status" value="1"/>
</dbReference>